<dbReference type="EMBL" id="JAMPKM010000017">
    <property type="protein sequence ID" value="MEP0819891.1"/>
    <property type="molecule type" value="Genomic_DNA"/>
</dbReference>
<dbReference type="InterPro" id="IPR046625">
    <property type="entry name" value="DUF6737"/>
</dbReference>
<name>A0ABV0JFS5_9CYAN</name>
<feature type="transmembrane region" description="Helical" evidence="1">
    <location>
        <begin position="45"/>
        <end position="65"/>
    </location>
</feature>
<evidence type="ECO:0000256" key="1">
    <source>
        <dbReference type="SAM" id="Phobius"/>
    </source>
</evidence>
<dbReference type="Proteomes" id="UP001464891">
    <property type="component" value="Unassembled WGS sequence"/>
</dbReference>
<proteinExistence type="predicted"/>
<accession>A0ABV0JFS5</accession>
<evidence type="ECO:0000313" key="3">
    <source>
        <dbReference type="EMBL" id="MEP0819891.1"/>
    </source>
</evidence>
<reference evidence="3 4" key="1">
    <citation type="submission" date="2022-04" db="EMBL/GenBank/DDBJ databases">
        <title>Positive selection, recombination, and allopatry shape intraspecific diversity of widespread and dominant cyanobacteria.</title>
        <authorList>
            <person name="Wei J."/>
            <person name="Shu W."/>
            <person name="Hu C."/>
        </authorList>
    </citation>
    <scope>NUCLEOTIDE SEQUENCE [LARGE SCALE GENOMIC DNA]</scope>
    <source>
        <strain evidence="3 4">GB2-A4</strain>
    </source>
</reference>
<gene>
    <name evidence="3" type="ORF">NC998_22570</name>
</gene>
<evidence type="ECO:0000259" key="2">
    <source>
        <dbReference type="Pfam" id="PF20522"/>
    </source>
</evidence>
<feature type="domain" description="DUF6737" evidence="2">
    <location>
        <begin position="9"/>
        <end position="65"/>
    </location>
</feature>
<dbReference type="PANTHER" id="PTHR36046:SF1">
    <property type="entry name" value="DUF6737 DOMAIN-CONTAINING PROTEIN"/>
    <property type="match status" value="1"/>
</dbReference>
<organism evidence="3 4">
    <name type="scientific">Trichocoleus desertorum GB2-A4</name>
    <dbReference type="NCBI Taxonomy" id="2933944"/>
    <lineage>
        <taxon>Bacteria</taxon>
        <taxon>Bacillati</taxon>
        <taxon>Cyanobacteriota</taxon>
        <taxon>Cyanophyceae</taxon>
        <taxon>Leptolyngbyales</taxon>
        <taxon>Trichocoleusaceae</taxon>
        <taxon>Trichocoleus</taxon>
    </lineage>
</organism>
<dbReference type="Pfam" id="PF20522">
    <property type="entry name" value="DUF6737"/>
    <property type="match status" value="1"/>
</dbReference>
<comment type="caution">
    <text evidence="3">The sequence shown here is derived from an EMBL/GenBank/DDBJ whole genome shotgun (WGS) entry which is preliminary data.</text>
</comment>
<dbReference type="PANTHER" id="PTHR36046">
    <property type="entry name" value="PROTEIN, PUTATIVE-RELATED"/>
    <property type="match status" value="1"/>
</dbReference>
<sequence>MLSESSQISPWSYKPWWCQPWSILLTGIAIITGSWFLAHTIWFTCLVAVPILAWMGFFILVWPQLVIQSGMLNPDQTTPEKAIAEE</sequence>
<keyword evidence="1" id="KW-0812">Transmembrane</keyword>
<keyword evidence="1" id="KW-0472">Membrane</keyword>
<feature type="transmembrane region" description="Helical" evidence="1">
    <location>
        <begin position="20"/>
        <end position="38"/>
    </location>
</feature>
<keyword evidence="1" id="KW-1133">Transmembrane helix</keyword>
<keyword evidence="4" id="KW-1185">Reference proteome</keyword>
<protein>
    <recommendedName>
        <fullName evidence="2">DUF6737 domain-containing protein</fullName>
    </recommendedName>
</protein>
<evidence type="ECO:0000313" key="4">
    <source>
        <dbReference type="Proteomes" id="UP001464891"/>
    </source>
</evidence>